<gene>
    <name evidence="3" type="ORF">FDP41_008904</name>
</gene>
<dbReference type="InterPro" id="IPR032682">
    <property type="entry name" value="Cnd1_C"/>
</dbReference>
<dbReference type="EMBL" id="VFQX01000066">
    <property type="protein sequence ID" value="KAF0972655.1"/>
    <property type="molecule type" value="Genomic_DNA"/>
</dbReference>
<dbReference type="VEuPathDB" id="AmoebaDB:NfTy_047770"/>
<dbReference type="VEuPathDB" id="AmoebaDB:FDP41_008904"/>
<protein>
    <recommendedName>
        <fullName evidence="2">Condensin complex subunit 1 C-terminal domain-containing protein</fullName>
    </recommendedName>
</protein>
<dbReference type="Proteomes" id="UP000444721">
    <property type="component" value="Unassembled WGS sequence"/>
</dbReference>
<dbReference type="PANTHER" id="PTHR15599:SF3">
    <property type="entry name" value="ARMADILLO REPEAT-CONTAINING DOMAIN-CONTAINING PROTEIN"/>
    <property type="match status" value="1"/>
</dbReference>
<dbReference type="RefSeq" id="XP_044557369.1">
    <property type="nucleotide sequence ID" value="XM_044712806.1"/>
</dbReference>
<name>A0A6A5BF31_NAEFO</name>
<dbReference type="VEuPathDB" id="AmoebaDB:NF0070160"/>
<evidence type="ECO:0000313" key="4">
    <source>
        <dbReference type="Proteomes" id="UP000444721"/>
    </source>
</evidence>
<dbReference type="InterPro" id="IPR011989">
    <property type="entry name" value="ARM-like"/>
</dbReference>
<dbReference type="OMA" id="QAQVCAS"/>
<evidence type="ECO:0000256" key="1">
    <source>
        <dbReference type="PROSITE-ProRule" id="PRU00259"/>
    </source>
</evidence>
<feature type="repeat" description="ARM" evidence="1">
    <location>
        <begin position="236"/>
        <end position="278"/>
    </location>
</feature>
<accession>A0A6A5BF31</accession>
<feature type="repeat" description="ARM" evidence="1">
    <location>
        <begin position="153"/>
        <end position="196"/>
    </location>
</feature>
<dbReference type="OrthoDB" id="409644at2759"/>
<keyword evidence="4" id="KW-1185">Reference proteome</keyword>
<proteinExistence type="predicted"/>
<reference evidence="3 4" key="1">
    <citation type="journal article" date="2019" name="Sci. Rep.">
        <title>Nanopore sequencing improves the draft genome of the human pathogenic amoeba Naegleria fowleri.</title>
        <authorList>
            <person name="Liechti N."/>
            <person name="Schurch N."/>
            <person name="Bruggmann R."/>
            <person name="Wittwer M."/>
        </authorList>
    </citation>
    <scope>NUCLEOTIDE SEQUENCE [LARGE SCALE GENOMIC DNA]</scope>
    <source>
        <strain evidence="3 4">ATCC 30894</strain>
    </source>
</reference>
<dbReference type="SMART" id="SM00185">
    <property type="entry name" value="ARM"/>
    <property type="match status" value="5"/>
</dbReference>
<dbReference type="InterPro" id="IPR000225">
    <property type="entry name" value="Armadillo"/>
</dbReference>
<dbReference type="InterPro" id="IPR016024">
    <property type="entry name" value="ARM-type_fold"/>
</dbReference>
<feature type="domain" description="Condensin complex subunit 1 C-terminal" evidence="2">
    <location>
        <begin position="195"/>
        <end position="311"/>
    </location>
</feature>
<evidence type="ECO:0000313" key="3">
    <source>
        <dbReference type="EMBL" id="KAF0972655.1"/>
    </source>
</evidence>
<dbReference type="Pfam" id="PF00514">
    <property type="entry name" value="Arm"/>
    <property type="match status" value="1"/>
</dbReference>
<dbReference type="InterPro" id="IPR042856">
    <property type="entry name" value="RSP14"/>
</dbReference>
<organism evidence="3 4">
    <name type="scientific">Naegleria fowleri</name>
    <name type="common">Brain eating amoeba</name>
    <dbReference type="NCBI Taxonomy" id="5763"/>
    <lineage>
        <taxon>Eukaryota</taxon>
        <taxon>Discoba</taxon>
        <taxon>Heterolobosea</taxon>
        <taxon>Tetramitia</taxon>
        <taxon>Eutetramitia</taxon>
        <taxon>Vahlkampfiidae</taxon>
        <taxon>Naegleria</taxon>
    </lineage>
</organism>
<sequence>MKASSLQPSCVPWSGDEELENASCKKTSIDEMQKQSLALSGLSFSELESQLVQNMHSSTKVLASLQRFVRNNLEVKRSANYKCKKTDNPDIILDVLDLHRDHEEIVVQCLKTLRILARKENKEQNTELASEGSNVLLNICFEARNVSSLSSTSCVPALVDLLSQHDNKQVLVAALGALHSISFKDVGKKMIVETNAIEKLCPLLKEKNKKVKKKAIGTIHNLSSELCVVQIINNLQQIPSIIDLLEDTNPSIASSAAGCLQNLSRDDRARDVIQKNEGPARLTNLIFSTDNTMGQVSSIGALVNILGPDAQQDEMKKKALKKILSMCLLVGQLKSLSSDVENMTLEFSSHLQHDDIS</sequence>
<comment type="caution">
    <text evidence="3">The sequence shown here is derived from an EMBL/GenBank/DDBJ whole genome shotgun (WGS) entry which is preliminary data.</text>
</comment>
<dbReference type="AlphaFoldDB" id="A0A6A5BF31"/>
<evidence type="ECO:0000259" key="2">
    <source>
        <dbReference type="Pfam" id="PF12717"/>
    </source>
</evidence>
<dbReference type="Gene3D" id="1.25.10.10">
    <property type="entry name" value="Leucine-rich Repeat Variant"/>
    <property type="match status" value="1"/>
</dbReference>
<feature type="repeat" description="ARM" evidence="1">
    <location>
        <begin position="195"/>
        <end position="223"/>
    </location>
</feature>
<dbReference type="PANTHER" id="PTHR15599">
    <property type="entry name" value="RTDR1"/>
    <property type="match status" value="1"/>
</dbReference>
<dbReference type="PROSITE" id="PS50176">
    <property type="entry name" value="ARM_REPEAT"/>
    <property type="match status" value="3"/>
</dbReference>
<dbReference type="Pfam" id="PF12717">
    <property type="entry name" value="Cnd1"/>
    <property type="match status" value="1"/>
</dbReference>
<dbReference type="GeneID" id="68116121"/>
<dbReference type="SUPFAM" id="SSF48371">
    <property type="entry name" value="ARM repeat"/>
    <property type="match status" value="1"/>
</dbReference>